<protein>
    <submittedName>
        <fullName evidence="1">Uncharacterized protein</fullName>
    </submittedName>
</protein>
<proteinExistence type="predicted"/>
<accession>E2S4V7</accession>
<dbReference type="AlphaFoldDB" id="E2S4V7"/>
<gene>
    <name evidence="1" type="ORF">HMPREF0305_11559</name>
</gene>
<comment type="caution">
    <text evidence="1">The sequence shown here is derived from an EMBL/GenBank/DDBJ whole genome shotgun (WGS) entry which is preliminary data.</text>
</comment>
<organism evidence="1 2">
    <name type="scientific">Corynebacterium pseudogenitalium ATCC 33035</name>
    <dbReference type="NCBI Taxonomy" id="525264"/>
    <lineage>
        <taxon>Bacteria</taxon>
        <taxon>Bacillati</taxon>
        <taxon>Actinomycetota</taxon>
        <taxon>Actinomycetes</taxon>
        <taxon>Mycobacteriales</taxon>
        <taxon>Corynebacteriaceae</taxon>
        <taxon>Corynebacterium</taxon>
    </lineage>
</organism>
<keyword evidence="2" id="KW-1185">Reference proteome</keyword>
<name>E2S4V7_9CORY</name>
<reference evidence="1 2" key="1">
    <citation type="submission" date="2010-08" db="EMBL/GenBank/DDBJ databases">
        <authorList>
            <person name="Muzny D."/>
            <person name="Qin X."/>
            <person name="Buhay C."/>
            <person name="Dugan-Rocha S."/>
            <person name="Ding Y."/>
            <person name="Chen G."/>
            <person name="Hawes A."/>
            <person name="Holder M."/>
            <person name="Jhangiani S."/>
            <person name="Johnson A."/>
            <person name="Khan Z."/>
            <person name="Li Z."/>
            <person name="Liu W."/>
            <person name="Liu X."/>
            <person name="Perez L."/>
            <person name="Shen H."/>
            <person name="Wang Q."/>
            <person name="Watt J."/>
            <person name="Xi L."/>
            <person name="Xin Y."/>
            <person name="Zhou J."/>
            <person name="Deng J."/>
            <person name="Jiang H."/>
            <person name="Liu Y."/>
            <person name="Qu J."/>
            <person name="Song X.-Z."/>
            <person name="Zhang L."/>
            <person name="Villasana D."/>
            <person name="Johnson A."/>
            <person name="Liu J."/>
            <person name="Liyanage D."/>
            <person name="Lorensuhewa L."/>
            <person name="Robinson T."/>
            <person name="Song A."/>
            <person name="Song B.-B."/>
            <person name="Dinh H."/>
            <person name="Thornton R."/>
            <person name="Coyle M."/>
            <person name="Francisco L."/>
            <person name="Jackson L."/>
            <person name="Javaid M."/>
            <person name="Korchina V."/>
            <person name="Kovar C."/>
            <person name="Mata R."/>
            <person name="Mathew T."/>
            <person name="Ngo R."/>
            <person name="Nguyen L."/>
            <person name="Nguyen N."/>
            <person name="Okwuonu G."/>
            <person name="Ongeri F."/>
            <person name="Pham C."/>
            <person name="Simmons D."/>
            <person name="Wilczek-Boney K."/>
            <person name="Hale W."/>
            <person name="Jakkamsetti A."/>
            <person name="Pham P."/>
            <person name="Ruth R."/>
            <person name="San Lucas F."/>
            <person name="Warren J."/>
            <person name="Zhang J."/>
            <person name="Zhao Z."/>
            <person name="Zhou C."/>
            <person name="Zhu D."/>
            <person name="Lee S."/>
            <person name="Bess C."/>
            <person name="Blankenburg K."/>
            <person name="Forbes L."/>
            <person name="Fu Q."/>
            <person name="Gubbala S."/>
            <person name="Hirani K."/>
            <person name="Jayaseelan J.C."/>
            <person name="Lara F."/>
            <person name="Munidasa M."/>
            <person name="Palculict T."/>
            <person name="Patil S."/>
            <person name="Pu L.-L."/>
            <person name="Saada N."/>
            <person name="Tang L."/>
            <person name="Weissenberger G."/>
            <person name="Zhu Y."/>
            <person name="Hemphill L."/>
            <person name="Shang Y."/>
            <person name="Youmans B."/>
            <person name="Ayvaz T."/>
            <person name="Ross M."/>
            <person name="Santibanez J."/>
            <person name="Aqrawi P."/>
            <person name="Gross S."/>
            <person name="Joshi V."/>
            <person name="Fowler G."/>
            <person name="Nazareth L."/>
            <person name="Reid J."/>
            <person name="Worley K."/>
            <person name="Petrosino J."/>
            <person name="Highlander S."/>
            <person name="Gibbs R."/>
        </authorList>
    </citation>
    <scope>NUCLEOTIDE SEQUENCE [LARGE SCALE GENOMIC DNA]</scope>
    <source>
        <strain evidence="1 2">ATCC 33035</strain>
    </source>
</reference>
<evidence type="ECO:0000313" key="2">
    <source>
        <dbReference type="Proteomes" id="UP000003020"/>
    </source>
</evidence>
<sequence length="40" mass="4413">MMLSTWTLRHLSGLLGEMSPGSIKGWATAHQLKLIQNFAS</sequence>
<dbReference type="Proteomes" id="UP000003020">
    <property type="component" value="Unassembled WGS sequence"/>
</dbReference>
<evidence type="ECO:0000313" key="1">
    <source>
        <dbReference type="EMBL" id="EFQ80393.1"/>
    </source>
</evidence>
<dbReference type="EMBL" id="ABYQ02000011">
    <property type="protein sequence ID" value="EFQ80393.1"/>
    <property type="molecule type" value="Genomic_DNA"/>
</dbReference>
<dbReference type="HOGENOM" id="CLU_3288197_0_0_11"/>